<protein>
    <submittedName>
        <fullName evidence="1">Uncharacterized protein</fullName>
    </submittedName>
</protein>
<dbReference type="AlphaFoldDB" id="A0A6C0EE55"/>
<proteinExistence type="predicted"/>
<evidence type="ECO:0000313" key="1">
    <source>
        <dbReference type="EMBL" id="QHT26539.1"/>
    </source>
</evidence>
<organism evidence="1">
    <name type="scientific">viral metagenome</name>
    <dbReference type="NCBI Taxonomy" id="1070528"/>
    <lineage>
        <taxon>unclassified sequences</taxon>
        <taxon>metagenomes</taxon>
        <taxon>organismal metagenomes</taxon>
    </lineage>
</organism>
<dbReference type="EMBL" id="MN739798">
    <property type="protein sequence ID" value="QHT26539.1"/>
    <property type="molecule type" value="Genomic_DNA"/>
</dbReference>
<name>A0A6C0EE55_9ZZZZ</name>
<sequence>MGDYYENIEHDVEQMKKYYLLGIEKGCDVSRERLKQYFLRIGDLKNAMKYKKPYRPIPHITMPDPVFRDTFLPNIDPWDKKLII</sequence>
<accession>A0A6C0EE55</accession>
<reference evidence="1" key="1">
    <citation type="journal article" date="2020" name="Nature">
        <title>Giant virus diversity and host interactions through global metagenomics.</title>
        <authorList>
            <person name="Schulz F."/>
            <person name="Roux S."/>
            <person name="Paez-Espino D."/>
            <person name="Jungbluth S."/>
            <person name="Walsh D.A."/>
            <person name="Denef V.J."/>
            <person name="McMahon K.D."/>
            <person name="Konstantinidis K.T."/>
            <person name="Eloe-Fadrosh E.A."/>
            <person name="Kyrpides N.C."/>
            <person name="Woyke T."/>
        </authorList>
    </citation>
    <scope>NUCLEOTIDE SEQUENCE</scope>
    <source>
        <strain evidence="1">GVMAG-M-3300023179-27</strain>
    </source>
</reference>